<dbReference type="Proteomes" id="UP001159179">
    <property type="component" value="Unassembled WGS sequence"/>
</dbReference>
<sequence>MQGEWKGYLEPSGMKNLREVIKYKFQHLYENELSVDQILITTGASLGLTSIYHVIPNKKLLVPQLGFPLYKKTAEQIGVQLTSYHIGPYVDWDKTLADIERGFKEGIKSILWNIPHNPLGVIAPKDVVKSLSDLCSKYNAICISDEVYRDFSRGNKVFSPVQFIPERTLFVHSLSKAYGVAGIRIGFIIGHPHIIKLLSQVHWNCNMSTSWIAQEAALYALNNLDDYTHSLSKKVNENMSKACEVFNYNGIPFIDPQGGIFICIDVSPLKISSRKFVSNALNNKNIDLMSGYEFGIEGDSLVRMNCGINNRDFDEALKRIIQIYSN</sequence>
<feature type="domain" description="Aminotransferase class I/classII large" evidence="7">
    <location>
        <begin position="2"/>
        <end position="320"/>
    </location>
</feature>
<dbReference type="InterPro" id="IPR015421">
    <property type="entry name" value="PyrdxlP-dep_Trfase_major"/>
</dbReference>
<evidence type="ECO:0000313" key="8">
    <source>
        <dbReference type="EMBL" id="MDH5164458.1"/>
    </source>
</evidence>
<dbReference type="CDD" id="cd00609">
    <property type="entry name" value="AAT_like"/>
    <property type="match status" value="1"/>
</dbReference>
<dbReference type="InterPro" id="IPR004839">
    <property type="entry name" value="Aminotransferase_I/II_large"/>
</dbReference>
<evidence type="ECO:0000256" key="2">
    <source>
        <dbReference type="ARBA" id="ARBA00007441"/>
    </source>
</evidence>
<evidence type="ECO:0000256" key="3">
    <source>
        <dbReference type="ARBA" id="ARBA00022576"/>
    </source>
</evidence>
<evidence type="ECO:0000256" key="6">
    <source>
        <dbReference type="RuleBase" id="RU000481"/>
    </source>
</evidence>
<dbReference type="SUPFAM" id="SSF53383">
    <property type="entry name" value="PLP-dependent transferases"/>
    <property type="match status" value="1"/>
</dbReference>
<keyword evidence="5" id="KW-0663">Pyridoxal phosphate</keyword>
<evidence type="ECO:0000259" key="7">
    <source>
        <dbReference type="Pfam" id="PF00155"/>
    </source>
</evidence>
<evidence type="ECO:0000256" key="1">
    <source>
        <dbReference type="ARBA" id="ARBA00001933"/>
    </source>
</evidence>
<organism evidence="8 9">
    <name type="scientific">Heyndrickxia oleronia</name>
    <dbReference type="NCBI Taxonomy" id="38875"/>
    <lineage>
        <taxon>Bacteria</taxon>
        <taxon>Bacillati</taxon>
        <taxon>Bacillota</taxon>
        <taxon>Bacilli</taxon>
        <taxon>Bacillales</taxon>
        <taxon>Bacillaceae</taxon>
        <taxon>Heyndrickxia</taxon>
    </lineage>
</organism>
<dbReference type="PANTHER" id="PTHR46383:SF1">
    <property type="entry name" value="ASPARTATE AMINOTRANSFERASE"/>
    <property type="match status" value="1"/>
</dbReference>
<comment type="cofactor">
    <cofactor evidence="1 6">
        <name>pyridoxal 5'-phosphate</name>
        <dbReference type="ChEBI" id="CHEBI:597326"/>
    </cofactor>
</comment>
<evidence type="ECO:0000256" key="4">
    <source>
        <dbReference type="ARBA" id="ARBA00022679"/>
    </source>
</evidence>
<dbReference type="EC" id="2.6.1.-" evidence="6"/>
<name>A0AAW6T1P7_9BACI</name>
<evidence type="ECO:0000256" key="5">
    <source>
        <dbReference type="ARBA" id="ARBA00022898"/>
    </source>
</evidence>
<dbReference type="GO" id="GO:0006520">
    <property type="term" value="P:amino acid metabolic process"/>
    <property type="evidence" value="ECO:0007669"/>
    <property type="project" value="InterPro"/>
</dbReference>
<dbReference type="InterPro" id="IPR015424">
    <property type="entry name" value="PyrdxlP-dep_Trfase"/>
</dbReference>
<dbReference type="PANTHER" id="PTHR46383">
    <property type="entry name" value="ASPARTATE AMINOTRANSFERASE"/>
    <property type="match status" value="1"/>
</dbReference>
<accession>A0AAW6T1P7</accession>
<dbReference type="EMBL" id="JAROYP010000032">
    <property type="protein sequence ID" value="MDH5164458.1"/>
    <property type="molecule type" value="Genomic_DNA"/>
</dbReference>
<dbReference type="GO" id="GO:0030170">
    <property type="term" value="F:pyridoxal phosphate binding"/>
    <property type="evidence" value="ECO:0007669"/>
    <property type="project" value="InterPro"/>
</dbReference>
<evidence type="ECO:0000313" key="9">
    <source>
        <dbReference type="Proteomes" id="UP001159179"/>
    </source>
</evidence>
<reference evidence="8" key="1">
    <citation type="submission" date="2023-03" db="EMBL/GenBank/DDBJ databases">
        <title>Bacterial isolates from washroom surfaces on a university campus.</title>
        <authorList>
            <person name="Holman D.B."/>
            <person name="Gzyl K.E."/>
            <person name="Taheri A.E."/>
        </authorList>
    </citation>
    <scope>NUCLEOTIDE SEQUENCE</scope>
    <source>
        <strain evidence="8">RD03</strain>
    </source>
</reference>
<dbReference type="InterPro" id="IPR050596">
    <property type="entry name" value="AspAT/PAT-like"/>
</dbReference>
<comment type="caution">
    <text evidence="8">The sequence shown here is derived from an EMBL/GenBank/DDBJ whole genome shotgun (WGS) entry which is preliminary data.</text>
</comment>
<keyword evidence="4 6" id="KW-0808">Transferase</keyword>
<keyword evidence="3 6" id="KW-0032">Aminotransferase</keyword>
<dbReference type="PROSITE" id="PS00105">
    <property type="entry name" value="AA_TRANSFER_CLASS_1"/>
    <property type="match status" value="1"/>
</dbReference>
<dbReference type="Gene3D" id="3.40.640.10">
    <property type="entry name" value="Type I PLP-dependent aspartate aminotransferase-like (Major domain)"/>
    <property type="match status" value="1"/>
</dbReference>
<dbReference type="Pfam" id="PF00155">
    <property type="entry name" value="Aminotran_1_2"/>
    <property type="match status" value="1"/>
</dbReference>
<dbReference type="GO" id="GO:0008483">
    <property type="term" value="F:transaminase activity"/>
    <property type="evidence" value="ECO:0007669"/>
    <property type="project" value="UniProtKB-KW"/>
</dbReference>
<dbReference type="InterPro" id="IPR004838">
    <property type="entry name" value="NHTrfase_class1_PyrdxlP-BS"/>
</dbReference>
<protein>
    <recommendedName>
        <fullName evidence="6">Aminotransferase</fullName>
        <ecNumber evidence="6">2.6.1.-</ecNumber>
    </recommendedName>
</protein>
<comment type="similarity">
    <text evidence="2 6">Belongs to the class-I pyridoxal-phosphate-dependent aminotransferase family.</text>
</comment>
<gene>
    <name evidence="8" type="ORF">P5X88_26350</name>
</gene>
<dbReference type="AlphaFoldDB" id="A0AAW6T1P7"/>
<proteinExistence type="inferred from homology"/>